<dbReference type="CDD" id="cd18722">
    <property type="entry name" value="PIN_NicB-like"/>
    <property type="match status" value="1"/>
</dbReference>
<accession>A0A3B0WDG0</accession>
<dbReference type="EMBL" id="UOEW01000369">
    <property type="protein sequence ID" value="VAW42657.1"/>
    <property type="molecule type" value="Genomic_DNA"/>
</dbReference>
<sequence>MKRTIIYIDGYNLYYGCLKHTEHKWLDIYHLSSKYIIRAQSPDHTIIKIKFFTADIKARIASKGQDATIAQNNYHRALEKLYPDQVEIIKGYYALDEARLPKYQHPIDKNDKVPVWKLEEKQTDVNIALHAYRDAIRADCEQIVIVSNDTDLAPALGMIRNDIGDNIDIGTVIPVRKKMKDDNSRPTNAALSQLSNWTRTYILEEELKNSQLPSKIPTAKKPIIKPSYW</sequence>
<dbReference type="Pfam" id="PF01936">
    <property type="entry name" value="NYN"/>
    <property type="match status" value="1"/>
</dbReference>
<name>A0A3B0WDG0_9ZZZZ</name>
<dbReference type="Gene3D" id="3.40.50.1010">
    <property type="entry name" value="5'-nuclease"/>
    <property type="match status" value="1"/>
</dbReference>
<dbReference type="EMBL" id="UOEW01000369">
    <property type="protein sequence ID" value="VAW42616.1"/>
    <property type="molecule type" value="Genomic_DNA"/>
</dbReference>
<dbReference type="AlphaFoldDB" id="A0A3B0WDG0"/>
<reference evidence="2" key="1">
    <citation type="submission" date="2018-06" db="EMBL/GenBank/DDBJ databases">
        <authorList>
            <person name="Zhirakovskaya E."/>
        </authorList>
    </citation>
    <scope>NUCLEOTIDE SEQUENCE</scope>
</reference>
<evidence type="ECO:0000259" key="1">
    <source>
        <dbReference type="Pfam" id="PF01936"/>
    </source>
</evidence>
<dbReference type="GO" id="GO:0004540">
    <property type="term" value="F:RNA nuclease activity"/>
    <property type="evidence" value="ECO:0007669"/>
    <property type="project" value="InterPro"/>
</dbReference>
<organism evidence="2">
    <name type="scientific">hydrothermal vent metagenome</name>
    <dbReference type="NCBI Taxonomy" id="652676"/>
    <lineage>
        <taxon>unclassified sequences</taxon>
        <taxon>metagenomes</taxon>
        <taxon>ecological metagenomes</taxon>
    </lineage>
</organism>
<dbReference type="InterPro" id="IPR021139">
    <property type="entry name" value="NYN"/>
</dbReference>
<gene>
    <name evidence="2" type="ORF">MNBD_GAMMA01-1364</name>
    <name evidence="3" type="ORF">MNBD_GAMMA01-1391</name>
</gene>
<feature type="domain" description="NYN" evidence="1">
    <location>
        <begin position="71"/>
        <end position="161"/>
    </location>
</feature>
<evidence type="ECO:0000313" key="3">
    <source>
        <dbReference type="EMBL" id="VAW42657.1"/>
    </source>
</evidence>
<protein>
    <recommendedName>
        <fullName evidence="1">NYN domain-containing protein</fullName>
    </recommendedName>
</protein>
<evidence type="ECO:0000313" key="2">
    <source>
        <dbReference type="EMBL" id="VAW42616.1"/>
    </source>
</evidence>
<proteinExistence type="predicted"/>